<dbReference type="Proteomes" id="UP001159663">
    <property type="component" value="Unassembled WGS sequence"/>
</dbReference>
<gene>
    <name evidence="1" type="ORF">L8R85_24965</name>
</gene>
<organism evidence="1 2">
    <name type="scientific">Vibrio splendidus</name>
    <dbReference type="NCBI Taxonomy" id="29497"/>
    <lineage>
        <taxon>Bacteria</taxon>
        <taxon>Pseudomonadati</taxon>
        <taxon>Pseudomonadota</taxon>
        <taxon>Gammaproteobacteria</taxon>
        <taxon>Vibrionales</taxon>
        <taxon>Vibrionaceae</taxon>
        <taxon>Vibrio</taxon>
    </lineage>
</organism>
<name>A0AA43JYD7_VIBSP</name>
<comment type="caution">
    <text evidence="1">The sequence shown here is derived from an EMBL/GenBank/DDBJ whole genome shotgun (WGS) entry which is preliminary data.</text>
</comment>
<feature type="non-terminal residue" evidence="1">
    <location>
        <position position="1"/>
    </location>
</feature>
<proteinExistence type="predicted"/>
<reference evidence="1" key="1">
    <citation type="submission" date="2022-01" db="EMBL/GenBank/DDBJ databases">
        <title>Vibrio aestuarianus Clade A and Clade B isolates are associated with Pacific oyster (Crassostrea gigas) disease outbreaks across Ireland.</title>
        <authorList>
            <person name="Coyle N."/>
            <person name="O'Toole C."/>
            <person name="Thomas J.C.L."/>
            <person name="Ryder D."/>
            <person name="Cheslett D."/>
            <person name="Feist S."/>
            <person name="Bean T."/>
            <person name="Joseph A."/>
            <person name="Waina A."/>
            <person name="Feil E."/>
            <person name="Verner-Jeffreys D.W."/>
        </authorList>
    </citation>
    <scope>NUCLEOTIDE SEQUENCE</scope>
    <source>
        <strain evidence="1">S/17/14 A</strain>
    </source>
</reference>
<dbReference type="EMBL" id="JAKMYX010000181">
    <property type="protein sequence ID" value="MDH5924257.1"/>
    <property type="molecule type" value="Genomic_DNA"/>
</dbReference>
<dbReference type="AlphaFoldDB" id="A0AA43JYD7"/>
<protein>
    <submittedName>
        <fullName evidence="1">YjzC family protein</fullName>
    </submittedName>
</protein>
<evidence type="ECO:0000313" key="2">
    <source>
        <dbReference type="Proteomes" id="UP001159663"/>
    </source>
</evidence>
<accession>A0AA43JYD7</accession>
<sequence>QIKEIHVMSWYIDASKLTKAISNKAHWQDSYTPGTEVPVSGIYRCVGCNKEITSNAGDPFPPQNHHQHTPRQGAVNWKLNVRTNTNGD</sequence>
<evidence type="ECO:0000313" key="1">
    <source>
        <dbReference type="EMBL" id="MDH5924257.1"/>
    </source>
</evidence>
<dbReference type="RefSeq" id="WP_280534836.1">
    <property type="nucleotide sequence ID" value="NZ_JAKMYX010000181.1"/>
</dbReference>